<accession>A0A4S8PFF6</accession>
<evidence type="ECO:0000313" key="3">
    <source>
        <dbReference type="Proteomes" id="UP000305792"/>
    </source>
</evidence>
<proteinExistence type="predicted"/>
<evidence type="ECO:0000256" key="1">
    <source>
        <dbReference type="SAM" id="SignalP"/>
    </source>
</evidence>
<evidence type="ECO:0008006" key="4">
    <source>
        <dbReference type="Google" id="ProtNLM"/>
    </source>
</evidence>
<name>A0A4S8PFF6_9ACTN</name>
<feature type="signal peptide" evidence="1">
    <location>
        <begin position="1"/>
        <end position="30"/>
    </location>
</feature>
<dbReference type="AlphaFoldDB" id="A0A4S8PFF6"/>
<organism evidence="2 3">
    <name type="scientific">Glycomyces paridis</name>
    <dbReference type="NCBI Taxonomy" id="2126555"/>
    <lineage>
        <taxon>Bacteria</taxon>
        <taxon>Bacillati</taxon>
        <taxon>Actinomycetota</taxon>
        <taxon>Actinomycetes</taxon>
        <taxon>Glycomycetales</taxon>
        <taxon>Glycomycetaceae</taxon>
        <taxon>Glycomyces</taxon>
    </lineage>
</organism>
<sequence length="85" mass="8754">MNRRPNLLRTALAIVAGVLFALAAAGPAAAAPVPFTTGDTGENLCTVYSTTGEADWPDIVIQPEVDIVGTASTTILDDRPCLGVE</sequence>
<feature type="non-terminal residue" evidence="2">
    <location>
        <position position="85"/>
    </location>
</feature>
<dbReference type="RefSeq" id="WP_136529650.1">
    <property type="nucleotide sequence ID" value="NZ_STGX01000006.1"/>
</dbReference>
<reference evidence="2 3" key="1">
    <citation type="journal article" date="2018" name="Int. J. Syst. Evol. Microbiol.">
        <title>Glycomyces paridis sp. nov., isolated from the medicinal plant Paris polyphylla.</title>
        <authorList>
            <person name="Fang X.M."/>
            <person name="Bai J.L."/>
            <person name="Su J."/>
            <person name="Zhao L.L."/>
            <person name="Liu H.Y."/>
            <person name="Ma B.P."/>
            <person name="Zhang Y.Q."/>
            <person name="Yu L.Y."/>
        </authorList>
    </citation>
    <scope>NUCLEOTIDE SEQUENCE [LARGE SCALE GENOMIC DNA]</scope>
    <source>
        <strain evidence="2 3">CPCC 204357</strain>
    </source>
</reference>
<dbReference type="EMBL" id="STGX01000006">
    <property type="protein sequence ID" value="THV29157.1"/>
    <property type="molecule type" value="Genomic_DNA"/>
</dbReference>
<feature type="chain" id="PRO_5020421991" description="Secreted protein" evidence="1">
    <location>
        <begin position="31"/>
        <end position="85"/>
    </location>
</feature>
<evidence type="ECO:0000313" key="2">
    <source>
        <dbReference type="EMBL" id="THV29157.1"/>
    </source>
</evidence>
<protein>
    <recommendedName>
        <fullName evidence="4">Secreted protein</fullName>
    </recommendedName>
</protein>
<dbReference type="OrthoDB" id="5194785at2"/>
<comment type="caution">
    <text evidence="2">The sequence shown here is derived from an EMBL/GenBank/DDBJ whole genome shotgun (WGS) entry which is preliminary data.</text>
</comment>
<keyword evidence="3" id="KW-1185">Reference proteome</keyword>
<dbReference type="Proteomes" id="UP000305792">
    <property type="component" value="Unassembled WGS sequence"/>
</dbReference>
<gene>
    <name evidence="2" type="ORF">E9998_10515</name>
</gene>
<dbReference type="InterPro" id="IPR006311">
    <property type="entry name" value="TAT_signal"/>
</dbReference>
<keyword evidence="1" id="KW-0732">Signal</keyword>
<dbReference type="PROSITE" id="PS51318">
    <property type="entry name" value="TAT"/>
    <property type="match status" value="1"/>
</dbReference>